<feature type="domain" description="Endonuclease/exonuclease/phosphatase" evidence="2">
    <location>
        <begin position="114"/>
        <end position="317"/>
    </location>
</feature>
<keyword evidence="4" id="KW-1185">Reference proteome</keyword>
<evidence type="ECO:0000256" key="1">
    <source>
        <dbReference type="SAM" id="Phobius"/>
    </source>
</evidence>
<proteinExistence type="predicted"/>
<dbReference type="Proteomes" id="UP000192917">
    <property type="component" value="Unassembled WGS sequence"/>
</dbReference>
<sequence>MTGLLRLSILALLALAVFLTAADRLWLADLAQHFRAQWTLLAIGCLAAALLQGRRREALAALLVGVLLGSPVLGMTIADDWGRLSGFPIAGATAAHPARPDAPAAAPARLTLVSANVYYKNRTPDEMVDALLATDADVLVLAEVIPSWKAVTQRLRARYPYRTPDRWWAGTSTVIWSRYPLHLDPAELRWLANGSVLDVTLDVQGRSLHLFGLHAPRPSTPKVLETRNGIFASLGQWTRARPMPTVMAGDFNAAPWTPALRRLIDEDGLERARPSRGWYASWPSPLGDLGIPIDHVLHTPSVKVESLQVVEIPGSDHRGLKAALAIP</sequence>
<dbReference type="EMBL" id="FWZX01000015">
    <property type="protein sequence ID" value="SMF44499.1"/>
    <property type="molecule type" value="Genomic_DNA"/>
</dbReference>
<dbReference type="Pfam" id="PF03372">
    <property type="entry name" value="Exo_endo_phos"/>
    <property type="match status" value="1"/>
</dbReference>
<accession>A0A1Y6C9U0</accession>
<reference evidence="3 4" key="1">
    <citation type="submission" date="2017-04" db="EMBL/GenBank/DDBJ databases">
        <authorList>
            <person name="Afonso C.L."/>
            <person name="Miller P.J."/>
            <person name="Scott M.A."/>
            <person name="Spackman E."/>
            <person name="Goraichik I."/>
            <person name="Dimitrov K.M."/>
            <person name="Suarez D.L."/>
            <person name="Swayne D.E."/>
        </authorList>
    </citation>
    <scope>NUCLEOTIDE SEQUENCE [LARGE SCALE GENOMIC DNA]</scope>
    <source>
        <strain evidence="3 4">USBA 355</strain>
    </source>
</reference>
<feature type="transmembrane region" description="Helical" evidence="1">
    <location>
        <begin position="34"/>
        <end position="51"/>
    </location>
</feature>
<evidence type="ECO:0000313" key="4">
    <source>
        <dbReference type="Proteomes" id="UP000192917"/>
    </source>
</evidence>
<name>A0A1Y6C9U0_9PROT</name>
<gene>
    <name evidence="3" type="ORF">SAMN05428998_115131</name>
</gene>
<dbReference type="SUPFAM" id="SSF56219">
    <property type="entry name" value="DNase I-like"/>
    <property type="match status" value="1"/>
</dbReference>
<dbReference type="GO" id="GO:0004527">
    <property type="term" value="F:exonuclease activity"/>
    <property type="evidence" value="ECO:0007669"/>
    <property type="project" value="UniProtKB-KW"/>
</dbReference>
<protein>
    <submittedName>
        <fullName evidence="3">Uncharacterized conserved protein YafD, endonuclease/exonuclease/phosphatase (EEP) superfamily</fullName>
    </submittedName>
</protein>
<evidence type="ECO:0000313" key="3">
    <source>
        <dbReference type="EMBL" id="SMF44499.1"/>
    </source>
</evidence>
<keyword evidence="3" id="KW-0378">Hydrolase</keyword>
<keyword evidence="1" id="KW-1133">Transmembrane helix</keyword>
<dbReference type="GO" id="GO:0004519">
    <property type="term" value="F:endonuclease activity"/>
    <property type="evidence" value="ECO:0007669"/>
    <property type="project" value="UniProtKB-KW"/>
</dbReference>
<dbReference type="InterPro" id="IPR005135">
    <property type="entry name" value="Endo/exonuclease/phosphatase"/>
</dbReference>
<dbReference type="RefSeq" id="WP_085124088.1">
    <property type="nucleotide sequence ID" value="NZ_FWZX01000015.1"/>
</dbReference>
<dbReference type="InterPro" id="IPR036691">
    <property type="entry name" value="Endo/exonu/phosph_ase_sf"/>
</dbReference>
<dbReference type="Gene3D" id="3.60.10.10">
    <property type="entry name" value="Endonuclease/exonuclease/phosphatase"/>
    <property type="match status" value="1"/>
</dbReference>
<keyword evidence="1" id="KW-0812">Transmembrane</keyword>
<evidence type="ECO:0000259" key="2">
    <source>
        <dbReference type="Pfam" id="PF03372"/>
    </source>
</evidence>
<keyword evidence="3" id="KW-0540">Nuclease</keyword>
<dbReference type="AlphaFoldDB" id="A0A1Y6C9U0"/>
<organism evidence="3 4">
    <name type="scientific">Tistlia consotensis USBA 355</name>
    <dbReference type="NCBI Taxonomy" id="560819"/>
    <lineage>
        <taxon>Bacteria</taxon>
        <taxon>Pseudomonadati</taxon>
        <taxon>Pseudomonadota</taxon>
        <taxon>Alphaproteobacteria</taxon>
        <taxon>Rhodospirillales</taxon>
        <taxon>Rhodovibrionaceae</taxon>
        <taxon>Tistlia</taxon>
    </lineage>
</organism>
<dbReference type="STRING" id="560819.SAMN05428998_115131"/>
<keyword evidence="3" id="KW-0255">Endonuclease</keyword>
<keyword evidence="3" id="KW-0269">Exonuclease</keyword>
<feature type="transmembrane region" description="Helical" evidence="1">
    <location>
        <begin position="58"/>
        <end position="78"/>
    </location>
</feature>
<keyword evidence="1" id="KW-0472">Membrane</keyword>